<evidence type="ECO:0000256" key="4">
    <source>
        <dbReference type="PROSITE-ProRule" id="PRU00335"/>
    </source>
</evidence>
<sequence>MTTTPTAEPVRRRAGARKVRLDTAVIVSTGLEIAAETRSNEFSAKALGLRLGVDPSAIYRHFRSKGHLMEALLDEVHLRSLARITAAPHEWRLRVQQLADATLIEYCAHPSIAAESMVLTTHGPGELAAIELLLDALEHAGLAPDDVVRHYALLSSYILSTASGIARARIESGDTEGPGESTAWLDGPILADPRAYPQIARFSAQLAELEDRETYMLGVETLLDSAERAAAERAAAERAAAEGLATRTAPE</sequence>
<dbReference type="Pfam" id="PF02909">
    <property type="entry name" value="TetR_C_1"/>
    <property type="match status" value="1"/>
</dbReference>
<accession>A0A4Q7U7J7</accession>
<dbReference type="GO" id="GO:0045892">
    <property type="term" value="P:negative regulation of DNA-templated transcription"/>
    <property type="evidence" value="ECO:0007669"/>
    <property type="project" value="InterPro"/>
</dbReference>
<organism evidence="6 7">
    <name type="scientific">Leucobacter luti</name>
    <dbReference type="NCBI Taxonomy" id="340320"/>
    <lineage>
        <taxon>Bacteria</taxon>
        <taxon>Bacillati</taxon>
        <taxon>Actinomycetota</taxon>
        <taxon>Actinomycetes</taxon>
        <taxon>Micrococcales</taxon>
        <taxon>Microbacteriaceae</taxon>
        <taxon>Leucobacter</taxon>
    </lineage>
</organism>
<dbReference type="InterPro" id="IPR036271">
    <property type="entry name" value="Tet_transcr_reg_TetR-rel_C_sf"/>
</dbReference>
<reference evidence="6 7" key="1">
    <citation type="journal article" date="2015" name="Stand. Genomic Sci.">
        <title>Genomic Encyclopedia of Bacterial and Archaeal Type Strains, Phase III: the genomes of soil and plant-associated and newly described type strains.</title>
        <authorList>
            <person name="Whitman W.B."/>
            <person name="Woyke T."/>
            <person name="Klenk H.P."/>
            <person name="Zhou Y."/>
            <person name="Lilburn T.G."/>
            <person name="Beck B.J."/>
            <person name="De Vos P."/>
            <person name="Vandamme P."/>
            <person name="Eisen J.A."/>
            <person name="Garrity G."/>
            <person name="Hugenholtz P."/>
            <person name="Kyrpides N.C."/>
        </authorList>
    </citation>
    <scope>NUCLEOTIDE SEQUENCE [LARGE SCALE GENOMIC DNA]</scope>
    <source>
        <strain evidence="6 7">RF6</strain>
    </source>
</reference>
<evidence type="ECO:0000259" key="5">
    <source>
        <dbReference type="PROSITE" id="PS50977"/>
    </source>
</evidence>
<dbReference type="SUPFAM" id="SSF46689">
    <property type="entry name" value="Homeodomain-like"/>
    <property type="match status" value="1"/>
</dbReference>
<dbReference type="InterPro" id="IPR004111">
    <property type="entry name" value="Repressor_TetR_C"/>
</dbReference>
<name>A0A4Q7U7J7_9MICO</name>
<dbReference type="InterPro" id="IPR009057">
    <property type="entry name" value="Homeodomain-like_sf"/>
</dbReference>
<evidence type="ECO:0000313" key="7">
    <source>
        <dbReference type="Proteomes" id="UP000291832"/>
    </source>
</evidence>
<dbReference type="Gene3D" id="1.10.10.60">
    <property type="entry name" value="Homeodomain-like"/>
    <property type="match status" value="1"/>
</dbReference>
<feature type="domain" description="HTH tetR-type" evidence="5">
    <location>
        <begin position="20"/>
        <end position="80"/>
    </location>
</feature>
<dbReference type="SUPFAM" id="SSF48498">
    <property type="entry name" value="Tetracyclin repressor-like, C-terminal domain"/>
    <property type="match status" value="1"/>
</dbReference>
<evidence type="ECO:0000256" key="3">
    <source>
        <dbReference type="ARBA" id="ARBA00023163"/>
    </source>
</evidence>
<gene>
    <name evidence="6" type="ORF">EV139_0528</name>
</gene>
<comment type="caution">
    <text evidence="6">The sequence shown here is derived from an EMBL/GenBank/DDBJ whole genome shotgun (WGS) entry which is preliminary data.</text>
</comment>
<evidence type="ECO:0000313" key="6">
    <source>
        <dbReference type="EMBL" id="RZT68800.1"/>
    </source>
</evidence>
<dbReference type="GO" id="GO:0003677">
    <property type="term" value="F:DNA binding"/>
    <property type="evidence" value="ECO:0007669"/>
    <property type="project" value="UniProtKB-UniRule"/>
</dbReference>
<dbReference type="InterPro" id="IPR001647">
    <property type="entry name" value="HTH_TetR"/>
</dbReference>
<protein>
    <submittedName>
        <fullName evidence="6">TetR family transcriptional regulator</fullName>
    </submittedName>
</protein>
<proteinExistence type="predicted"/>
<evidence type="ECO:0000256" key="1">
    <source>
        <dbReference type="ARBA" id="ARBA00023015"/>
    </source>
</evidence>
<dbReference type="Proteomes" id="UP000291832">
    <property type="component" value="Unassembled WGS sequence"/>
</dbReference>
<dbReference type="EMBL" id="SHKI01000002">
    <property type="protein sequence ID" value="RZT68800.1"/>
    <property type="molecule type" value="Genomic_DNA"/>
</dbReference>
<dbReference type="AlphaFoldDB" id="A0A4Q7U7J7"/>
<feature type="DNA-binding region" description="H-T-H motif" evidence="4">
    <location>
        <begin position="43"/>
        <end position="62"/>
    </location>
</feature>
<keyword evidence="2 4" id="KW-0238">DNA-binding</keyword>
<keyword evidence="1" id="KW-0805">Transcription regulation</keyword>
<dbReference type="Gene3D" id="1.10.357.10">
    <property type="entry name" value="Tetracycline Repressor, domain 2"/>
    <property type="match status" value="1"/>
</dbReference>
<dbReference type="PROSITE" id="PS50977">
    <property type="entry name" value="HTH_TETR_2"/>
    <property type="match status" value="1"/>
</dbReference>
<keyword evidence="3" id="KW-0804">Transcription</keyword>
<dbReference type="Pfam" id="PF00440">
    <property type="entry name" value="TetR_N"/>
    <property type="match status" value="1"/>
</dbReference>
<dbReference type="RefSeq" id="WP_237465825.1">
    <property type="nucleotide sequence ID" value="NZ_QYAG01000005.1"/>
</dbReference>
<keyword evidence="7" id="KW-1185">Reference proteome</keyword>
<evidence type="ECO:0000256" key="2">
    <source>
        <dbReference type="ARBA" id="ARBA00023125"/>
    </source>
</evidence>